<dbReference type="AlphaFoldDB" id="A0A1X2ELS8"/>
<evidence type="ECO:0000313" key="4">
    <source>
        <dbReference type="Proteomes" id="UP000193090"/>
    </source>
</evidence>
<keyword evidence="4" id="KW-1185">Reference proteome</keyword>
<name>A0A1X2ELS8_9MYCO</name>
<dbReference type="Proteomes" id="UP000193090">
    <property type="component" value="Unassembled WGS sequence"/>
</dbReference>
<dbReference type="STRING" id="1798.AWC30_06685"/>
<feature type="signal peptide" evidence="2">
    <location>
        <begin position="1"/>
        <end position="26"/>
    </location>
</feature>
<evidence type="ECO:0008006" key="5">
    <source>
        <dbReference type="Google" id="ProtNLM"/>
    </source>
</evidence>
<reference evidence="3 4" key="1">
    <citation type="submission" date="2016-01" db="EMBL/GenBank/DDBJ databases">
        <title>The new phylogeny of the genus Mycobacterium.</title>
        <authorList>
            <person name="Tarcisio F."/>
            <person name="Conor M."/>
            <person name="Antonella G."/>
            <person name="Elisabetta G."/>
            <person name="Giulia F.S."/>
            <person name="Sara T."/>
            <person name="Anna F."/>
            <person name="Clotilde B."/>
            <person name="Roberto B."/>
            <person name="Veronica D.S."/>
            <person name="Fabio R."/>
            <person name="Monica P."/>
            <person name="Olivier J."/>
            <person name="Enrico T."/>
            <person name="Nicola S."/>
        </authorList>
    </citation>
    <scope>NUCLEOTIDE SEQUENCE [LARGE SCALE GENOMIC DNA]</scope>
    <source>
        <strain evidence="3 4">DSM 44153</strain>
    </source>
</reference>
<dbReference type="RefSeq" id="WP_085109364.1">
    <property type="nucleotide sequence ID" value="NZ_JACKSN010000030.1"/>
</dbReference>
<dbReference type="EMBL" id="LQPZ01000016">
    <property type="protein sequence ID" value="ORX06096.1"/>
    <property type="molecule type" value="Genomic_DNA"/>
</dbReference>
<proteinExistence type="predicted"/>
<gene>
    <name evidence="3" type="ORF">AWC30_06685</name>
</gene>
<keyword evidence="1" id="KW-0812">Transmembrane</keyword>
<evidence type="ECO:0000256" key="2">
    <source>
        <dbReference type="SAM" id="SignalP"/>
    </source>
</evidence>
<protein>
    <recommendedName>
        <fullName evidence="5">Transmembrane protein</fullName>
    </recommendedName>
</protein>
<evidence type="ECO:0000313" key="3">
    <source>
        <dbReference type="EMBL" id="ORX06096.1"/>
    </source>
</evidence>
<comment type="caution">
    <text evidence="3">The sequence shown here is derived from an EMBL/GenBank/DDBJ whole genome shotgun (WGS) entry which is preliminary data.</text>
</comment>
<evidence type="ECO:0000256" key="1">
    <source>
        <dbReference type="SAM" id="Phobius"/>
    </source>
</evidence>
<keyword evidence="1" id="KW-0472">Membrane</keyword>
<organism evidence="3 4">
    <name type="scientific">Mycolicibacillus trivialis</name>
    <dbReference type="NCBI Taxonomy" id="1798"/>
    <lineage>
        <taxon>Bacteria</taxon>
        <taxon>Bacillati</taxon>
        <taxon>Actinomycetota</taxon>
        <taxon>Actinomycetes</taxon>
        <taxon>Mycobacteriales</taxon>
        <taxon>Mycobacteriaceae</taxon>
        <taxon>Mycolicibacillus</taxon>
    </lineage>
</organism>
<feature type="transmembrane region" description="Helical" evidence="1">
    <location>
        <begin position="53"/>
        <end position="76"/>
    </location>
</feature>
<feature type="chain" id="PRO_5011964833" description="Transmembrane protein" evidence="2">
    <location>
        <begin position="27"/>
        <end position="86"/>
    </location>
</feature>
<accession>A0A1X2ELS8</accession>
<keyword evidence="1" id="KW-1133">Transmembrane helix</keyword>
<keyword evidence="2" id="KW-0732">Signal</keyword>
<sequence length="86" mass="8752">MSVRLRALIELAAAALLLLAAGAAASAVCSTVEVAPVLDGEPVTTSVVYDPPQLLLTLLAVTAAGVLAVIGTARWWRSRTPTGDTP</sequence>